<evidence type="ECO:0000313" key="3">
    <source>
        <dbReference type="EMBL" id="TWE21571.1"/>
    </source>
</evidence>
<evidence type="ECO:0000256" key="2">
    <source>
        <dbReference type="SAM" id="Phobius"/>
    </source>
</evidence>
<keyword evidence="2" id="KW-0812">Transmembrane</keyword>
<gene>
    <name evidence="3" type="ORF">FB465_6763</name>
</gene>
<protein>
    <submittedName>
        <fullName evidence="3">Uncharacterized protein</fullName>
    </submittedName>
</protein>
<keyword evidence="4" id="KW-1185">Reference proteome</keyword>
<name>A0A561F133_9ACTN</name>
<reference evidence="3 4" key="1">
    <citation type="submission" date="2019-06" db="EMBL/GenBank/DDBJ databases">
        <title>Sequencing the genomes of 1000 actinobacteria strains.</title>
        <authorList>
            <person name="Klenk H.-P."/>
        </authorList>
    </citation>
    <scope>NUCLEOTIDE SEQUENCE [LARGE SCALE GENOMIC DNA]</scope>
    <source>
        <strain evidence="3 4">DSM 41649</strain>
    </source>
</reference>
<dbReference type="AlphaFoldDB" id="A0A561F133"/>
<comment type="caution">
    <text evidence="3">The sequence shown here is derived from an EMBL/GenBank/DDBJ whole genome shotgun (WGS) entry which is preliminary data.</text>
</comment>
<dbReference type="EMBL" id="VIVR01000001">
    <property type="protein sequence ID" value="TWE21571.1"/>
    <property type="molecule type" value="Genomic_DNA"/>
</dbReference>
<keyword evidence="2" id="KW-0472">Membrane</keyword>
<keyword evidence="2" id="KW-1133">Transmembrane helix</keyword>
<evidence type="ECO:0000313" key="4">
    <source>
        <dbReference type="Proteomes" id="UP000318416"/>
    </source>
</evidence>
<sequence length="144" mass="13884">MWVWRVVAGACAVGTVALVLTAVLVDLESADKAASVVGAVVALAGLVVSVWQITAVSTGGSQDPPGAVQVHASGAQSLAVGGDVIGSAIGKGSKVVGQPPVAPGRSGPGVDDAARRDVRASGDGSRAIGGTVSGSAFGLDSEVR</sequence>
<accession>A0A561F133</accession>
<feature type="transmembrane region" description="Helical" evidence="2">
    <location>
        <begin position="34"/>
        <end position="53"/>
    </location>
</feature>
<organism evidence="3 4">
    <name type="scientific">Kitasatospora atroaurantiaca</name>
    <dbReference type="NCBI Taxonomy" id="285545"/>
    <lineage>
        <taxon>Bacteria</taxon>
        <taxon>Bacillati</taxon>
        <taxon>Actinomycetota</taxon>
        <taxon>Actinomycetes</taxon>
        <taxon>Kitasatosporales</taxon>
        <taxon>Streptomycetaceae</taxon>
        <taxon>Kitasatospora</taxon>
    </lineage>
</organism>
<dbReference type="Proteomes" id="UP000318416">
    <property type="component" value="Unassembled WGS sequence"/>
</dbReference>
<evidence type="ECO:0000256" key="1">
    <source>
        <dbReference type="SAM" id="MobiDB-lite"/>
    </source>
</evidence>
<feature type="region of interest" description="Disordered" evidence="1">
    <location>
        <begin position="95"/>
        <end position="144"/>
    </location>
</feature>
<feature type="transmembrane region" description="Helical" evidence="2">
    <location>
        <begin position="6"/>
        <end position="27"/>
    </location>
</feature>
<proteinExistence type="predicted"/>